<dbReference type="PANTHER" id="PTHR24394:SF29">
    <property type="entry name" value="MYONEURIN"/>
    <property type="match status" value="1"/>
</dbReference>
<feature type="domain" description="C2H2-type" evidence="9">
    <location>
        <begin position="392"/>
        <end position="419"/>
    </location>
</feature>
<organism evidence="11 12">
    <name type="scientific">Pyrocoelia pectoralis</name>
    <dbReference type="NCBI Taxonomy" id="417401"/>
    <lineage>
        <taxon>Eukaryota</taxon>
        <taxon>Metazoa</taxon>
        <taxon>Ecdysozoa</taxon>
        <taxon>Arthropoda</taxon>
        <taxon>Hexapoda</taxon>
        <taxon>Insecta</taxon>
        <taxon>Pterygota</taxon>
        <taxon>Neoptera</taxon>
        <taxon>Endopterygota</taxon>
        <taxon>Coleoptera</taxon>
        <taxon>Polyphaga</taxon>
        <taxon>Elateriformia</taxon>
        <taxon>Elateroidea</taxon>
        <taxon>Lampyridae</taxon>
        <taxon>Lampyrinae</taxon>
        <taxon>Pyrocoelia</taxon>
    </lineage>
</organism>
<dbReference type="SMART" id="SM00355">
    <property type="entry name" value="ZnF_C2H2"/>
    <property type="match status" value="6"/>
</dbReference>
<keyword evidence="2 8" id="KW-0479">Metal-binding</keyword>
<keyword evidence="5 8" id="KW-0862">Zinc</keyword>
<dbReference type="InterPro" id="IPR012934">
    <property type="entry name" value="Znf_AD"/>
</dbReference>
<evidence type="ECO:0000259" key="10">
    <source>
        <dbReference type="PROSITE" id="PS51915"/>
    </source>
</evidence>
<dbReference type="InterPro" id="IPR036236">
    <property type="entry name" value="Znf_C2H2_sf"/>
</dbReference>
<comment type="subcellular location">
    <subcellularLocation>
        <location evidence="1">Nucleus</location>
    </subcellularLocation>
</comment>
<dbReference type="InterPro" id="IPR013087">
    <property type="entry name" value="Znf_C2H2_type"/>
</dbReference>
<feature type="binding site" evidence="8">
    <location>
        <position position="11"/>
    </location>
    <ligand>
        <name>Zn(2+)</name>
        <dbReference type="ChEBI" id="CHEBI:29105"/>
    </ligand>
</feature>
<accession>A0AAN7V7P5</accession>
<dbReference type="SUPFAM" id="SSF57667">
    <property type="entry name" value="beta-beta-alpha zinc fingers"/>
    <property type="match status" value="3"/>
</dbReference>
<sequence length="420" mass="48559">MIWSTNLCRICAQIRNICIPIFQKNIDIGIDIKIKRCTSLSVSQDDLKPYQVCQECLIKLNDFYSFVLLYEESNRRFETLLNTSNTGTAIQEVIELDYSILSSNHNIKSDDDITHLNIIDQCKDITKLNDLYANVESHDVEQNLLNEIVANVVDENVEIELQNLVSNVENKQLQDDSVMTYLNMTSGQLCTTTDIDNERKVENAENIDLKKKPAKARIISVQTLCESYEKRQPKYEKASVHVTKTRLPKNSYLCIKCGKVFRSRHCLNEHFKKHSDARPYTCDCCGKGFTLQSDLTCHKHLHTDLFGCKFCGKRFTAPSKLQRHVRTHTGEKPFKCDVKDCGRSFSDKCNLIGHQLTHSNVRNFTCDICKRAYKTKNQLKNHVQAHSDNPIYKCNICNKLYRWRTNLVNHIKKHGKLEEN</sequence>
<evidence type="ECO:0000256" key="1">
    <source>
        <dbReference type="ARBA" id="ARBA00004123"/>
    </source>
</evidence>
<feature type="domain" description="C2H2-type" evidence="9">
    <location>
        <begin position="306"/>
        <end position="333"/>
    </location>
</feature>
<evidence type="ECO:0000256" key="4">
    <source>
        <dbReference type="ARBA" id="ARBA00022771"/>
    </source>
</evidence>
<evidence type="ECO:0000313" key="12">
    <source>
        <dbReference type="Proteomes" id="UP001329430"/>
    </source>
</evidence>
<dbReference type="FunFam" id="3.30.160.60:FF:001818">
    <property type="entry name" value="GDNF-inducible zinc finger protein 1 isoform X1"/>
    <property type="match status" value="1"/>
</dbReference>
<evidence type="ECO:0000313" key="11">
    <source>
        <dbReference type="EMBL" id="KAK5641728.1"/>
    </source>
</evidence>
<dbReference type="GO" id="GO:0008270">
    <property type="term" value="F:zinc ion binding"/>
    <property type="evidence" value="ECO:0007669"/>
    <property type="project" value="UniProtKB-UniRule"/>
</dbReference>
<feature type="domain" description="C2H2-type" evidence="9">
    <location>
        <begin position="280"/>
        <end position="303"/>
    </location>
</feature>
<evidence type="ECO:0000256" key="2">
    <source>
        <dbReference type="ARBA" id="ARBA00022723"/>
    </source>
</evidence>
<reference evidence="11 12" key="1">
    <citation type="journal article" date="2024" name="Insects">
        <title>An Improved Chromosome-Level Genome Assembly of the Firefly Pyrocoelia pectoralis.</title>
        <authorList>
            <person name="Fu X."/>
            <person name="Meyer-Rochow V.B."/>
            <person name="Ballantyne L."/>
            <person name="Zhu X."/>
        </authorList>
    </citation>
    <scope>NUCLEOTIDE SEQUENCE [LARGE SCALE GENOMIC DNA]</scope>
    <source>
        <strain evidence="11">XCY_ONT2</strain>
    </source>
</reference>
<dbReference type="Proteomes" id="UP001329430">
    <property type="component" value="Chromosome 7"/>
</dbReference>
<keyword evidence="6" id="KW-0539">Nucleus</keyword>
<dbReference type="Gene3D" id="3.30.160.60">
    <property type="entry name" value="Classic Zinc Finger"/>
    <property type="match status" value="5"/>
</dbReference>
<protein>
    <submittedName>
        <fullName evidence="11">Uncharacterized protein</fullName>
    </submittedName>
</protein>
<feature type="domain" description="C2H2-type" evidence="9">
    <location>
        <begin position="364"/>
        <end position="391"/>
    </location>
</feature>
<comment type="caution">
    <text evidence="11">The sequence shown here is derived from an EMBL/GenBank/DDBJ whole genome shotgun (WGS) entry which is preliminary data.</text>
</comment>
<keyword evidence="4 7" id="KW-0863">Zinc-finger</keyword>
<dbReference type="PROSITE" id="PS00028">
    <property type="entry name" value="ZINC_FINGER_C2H2_1"/>
    <property type="match status" value="6"/>
</dbReference>
<evidence type="ECO:0000256" key="3">
    <source>
        <dbReference type="ARBA" id="ARBA00022737"/>
    </source>
</evidence>
<dbReference type="SMART" id="SM00868">
    <property type="entry name" value="zf-AD"/>
    <property type="match status" value="1"/>
</dbReference>
<dbReference type="EMBL" id="JAVRBK010000007">
    <property type="protein sequence ID" value="KAK5641728.1"/>
    <property type="molecule type" value="Genomic_DNA"/>
</dbReference>
<dbReference type="FunFam" id="3.30.160.60:FF:002343">
    <property type="entry name" value="Zinc finger protein 33A"/>
    <property type="match status" value="1"/>
</dbReference>
<keyword evidence="3" id="KW-0677">Repeat</keyword>
<dbReference type="Gene3D" id="3.40.1800.20">
    <property type="match status" value="1"/>
</dbReference>
<evidence type="ECO:0000256" key="6">
    <source>
        <dbReference type="ARBA" id="ARBA00023242"/>
    </source>
</evidence>
<keyword evidence="12" id="KW-1185">Reference proteome</keyword>
<gene>
    <name evidence="11" type="ORF">RI129_010275</name>
</gene>
<dbReference type="GO" id="GO:0005634">
    <property type="term" value="C:nucleus"/>
    <property type="evidence" value="ECO:0007669"/>
    <property type="project" value="UniProtKB-SubCell"/>
</dbReference>
<evidence type="ECO:0000256" key="7">
    <source>
        <dbReference type="PROSITE-ProRule" id="PRU00042"/>
    </source>
</evidence>
<evidence type="ECO:0000256" key="5">
    <source>
        <dbReference type="ARBA" id="ARBA00022833"/>
    </source>
</evidence>
<dbReference type="PANTHER" id="PTHR24394">
    <property type="entry name" value="ZINC FINGER PROTEIN"/>
    <property type="match status" value="1"/>
</dbReference>
<feature type="binding site" evidence="8">
    <location>
        <position position="8"/>
    </location>
    <ligand>
        <name>Zn(2+)</name>
        <dbReference type="ChEBI" id="CHEBI:29105"/>
    </ligand>
</feature>
<feature type="domain" description="C2H2-type" evidence="9">
    <location>
        <begin position="334"/>
        <end position="363"/>
    </location>
</feature>
<dbReference type="Pfam" id="PF13894">
    <property type="entry name" value="zf-C2H2_4"/>
    <property type="match status" value="1"/>
</dbReference>
<dbReference type="PROSITE" id="PS51915">
    <property type="entry name" value="ZAD"/>
    <property type="match status" value="1"/>
</dbReference>
<feature type="domain" description="ZAD" evidence="10">
    <location>
        <begin position="6"/>
        <end position="80"/>
    </location>
</feature>
<dbReference type="AlphaFoldDB" id="A0AAN7V7P5"/>
<dbReference type="PROSITE" id="PS50157">
    <property type="entry name" value="ZINC_FINGER_C2H2_2"/>
    <property type="match status" value="6"/>
</dbReference>
<dbReference type="SUPFAM" id="SSF57716">
    <property type="entry name" value="Glucocorticoid receptor-like (DNA-binding domain)"/>
    <property type="match status" value="1"/>
</dbReference>
<feature type="binding site" evidence="8">
    <location>
        <position position="53"/>
    </location>
    <ligand>
        <name>Zn(2+)</name>
        <dbReference type="ChEBI" id="CHEBI:29105"/>
    </ligand>
</feature>
<feature type="domain" description="C2H2-type" evidence="9">
    <location>
        <begin position="252"/>
        <end position="279"/>
    </location>
</feature>
<proteinExistence type="predicted"/>
<feature type="binding site" evidence="8">
    <location>
        <position position="56"/>
    </location>
    <ligand>
        <name>Zn(2+)</name>
        <dbReference type="ChEBI" id="CHEBI:29105"/>
    </ligand>
</feature>
<evidence type="ECO:0000256" key="8">
    <source>
        <dbReference type="PROSITE-ProRule" id="PRU01263"/>
    </source>
</evidence>
<evidence type="ECO:0000259" key="9">
    <source>
        <dbReference type="PROSITE" id="PS50157"/>
    </source>
</evidence>
<dbReference type="Pfam" id="PF00096">
    <property type="entry name" value="zf-C2H2"/>
    <property type="match status" value="3"/>
</dbReference>
<dbReference type="Pfam" id="PF07776">
    <property type="entry name" value="zf-AD"/>
    <property type="match status" value="1"/>
</dbReference>
<dbReference type="GO" id="GO:0000981">
    <property type="term" value="F:DNA-binding transcription factor activity, RNA polymerase II-specific"/>
    <property type="evidence" value="ECO:0007669"/>
    <property type="project" value="TreeGrafter"/>
</dbReference>
<name>A0AAN7V7P5_9COLE</name>